<feature type="region of interest" description="Disordered" evidence="1">
    <location>
        <begin position="88"/>
        <end position="132"/>
    </location>
</feature>
<organism evidence="2 3">
    <name type="scientific">Lates japonicus</name>
    <name type="common">Japanese lates</name>
    <dbReference type="NCBI Taxonomy" id="270547"/>
    <lineage>
        <taxon>Eukaryota</taxon>
        <taxon>Metazoa</taxon>
        <taxon>Chordata</taxon>
        <taxon>Craniata</taxon>
        <taxon>Vertebrata</taxon>
        <taxon>Euteleostomi</taxon>
        <taxon>Actinopterygii</taxon>
        <taxon>Neopterygii</taxon>
        <taxon>Teleostei</taxon>
        <taxon>Neoteleostei</taxon>
        <taxon>Acanthomorphata</taxon>
        <taxon>Carangaria</taxon>
        <taxon>Carangaria incertae sedis</taxon>
        <taxon>Centropomidae</taxon>
        <taxon>Lates</taxon>
    </lineage>
</organism>
<dbReference type="AlphaFoldDB" id="A0AAD3NJK2"/>
<reference evidence="2" key="1">
    <citation type="submission" date="2022-08" db="EMBL/GenBank/DDBJ databases">
        <title>Genome sequencing of akame (Lates japonicus).</title>
        <authorList>
            <person name="Hashiguchi Y."/>
            <person name="Takahashi H."/>
        </authorList>
    </citation>
    <scope>NUCLEOTIDE SEQUENCE</scope>
    <source>
        <strain evidence="2">Kochi</strain>
    </source>
</reference>
<name>A0AAD3NJK2_LATJO</name>
<protein>
    <submittedName>
        <fullName evidence="2">Uncharacterized protein</fullName>
    </submittedName>
</protein>
<evidence type="ECO:0000313" key="3">
    <source>
        <dbReference type="Proteomes" id="UP001279410"/>
    </source>
</evidence>
<sequence>AKKSMDPASRTKVADFRCHDVKTADKYCAKNSDHAEARDIRKIIADTLAKGDQLGTLSADLQGEEPCTSRQAMIVLLQTMRRTLSPTRILETPLLRTKRRSKRTKVRKGTKERKGTKGRRKGANEMRSMKHL</sequence>
<feature type="non-terminal residue" evidence="2">
    <location>
        <position position="1"/>
    </location>
</feature>
<feature type="compositionally biased region" description="Basic and acidic residues" evidence="1">
    <location>
        <begin position="122"/>
        <end position="132"/>
    </location>
</feature>
<dbReference type="EMBL" id="BRZM01001270">
    <property type="protein sequence ID" value="GLD72860.1"/>
    <property type="molecule type" value="Genomic_DNA"/>
</dbReference>
<accession>A0AAD3NJK2</accession>
<gene>
    <name evidence="2" type="ORF">AKAME5_002418500</name>
</gene>
<evidence type="ECO:0000313" key="2">
    <source>
        <dbReference type="EMBL" id="GLD72860.1"/>
    </source>
</evidence>
<proteinExistence type="predicted"/>
<feature type="compositionally biased region" description="Basic residues" evidence="1">
    <location>
        <begin position="96"/>
        <end position="121"/>
    </location>
</feature>
<keyword evidence="3" id="KW-1185">Reference proteome</keyword>
<evidence type="ECO:0000256" key="1">
    <source>
        <dbReference type="SAM" id="MobiDB-lite"/>
    </source>
</evidence>
<dbReference type="Proteomes" id="UP001279410">
    <property type="component" value="Unassembled WGS sequence"/>
</dbReference>
<comment type="caution">
    <text evidence="2">The sequence shown here is derived from an EMBL/GenBank/DDBJ whole genome shotgun (WGS) entry which is preliminary data.</text>
</comment>